<feature type="compositionally biased region" description="Basic and acidic residues" evidence="2">
    <location>
        <begin position="161"/>
        <end position="191"/>
    </location>
</feature>
<gene>
    <name evidence="5" type="ORF">EC973_003870</name>
</gene>
<sequence>MPTIVPSSLRVVDLRAELLKRKLPTKGKKDELIARLEEALKNEVSEEEGTTEEQNDSKLDEQGETKVKEKEEEKVVQQGGKMEPAQQQDEVKATEPVKEVTPIAETRSKEPPAAETGLDQVEDSGNKEMEVDHERGMKRKRQEDSSKLGKSLTISLLVIRPKAEPVSKAEEPAAIKDTDEQAEETIHDRPSKVLPETAKPEEVKKAEEESTEKVEGPVEQKEIRKDTEEGKSSIVAERRKEAEKITEVGSAESKKETRTISTSAIFIKGFLRPLIIRHVQEFIGKFGTVKRFWMDAIKTHCYVVYESQEEAQKAFDGIDGVVFPADTGRKLSVGGLTPEQAEVLIEQEQSAAEKRIRIDWEAAIKSVLESKGDPAAAVSQIDTAPARRSRPLGITAIAKQLQKAATAPIQQQPILQSEPEASLPVPEEAQLVEPQEASQSLSLDQLFRKTTTVPPLYYLTVPEEVAKKRMETLKNEPTR</sequence>
<organism evidence="5 6">
    <name type="scientific">Apophysomyces ossiformis</name>
    <dbReference type="NCBI Taxonomy" id="679940"/>
    <lineage>
        <taxon>Eukaryota</taxon>
        <taxon>Fungi</taxon>
        <taxon>Fungi incertae sedis</taxon>
        <taxon>Mucoromycota</taxon>
        <taxon>Mucoromycotina</taxon>
        <taxon>Mucoromycetes</taxon>
        <taxon>Mucorales</taxon>
        <taxon>Mucorineae</taxon>
        <taxon>Mucoraceae</taxon>
        <taxon>Apophysomyces</taxon>
    </lineage>
</organism>
<dbReference type="PROSITE" id="PS50800">
    <property type="entry name" value="SAP"/>
    <property type="match status" value="1"/>
</dbReference>
<evidence type="ECO:0000259" key="3">
    <source>
        <dbReference type="PROSITE" id="PS50102"/>
    </source>
</evidence>
<feature type="compositionally biased region" description="Basic and acidic residues" evidence="2">
    <location>
        <begin position="55"/>
        <end position="75"/>
    </location>
</feature>
<evidence type="ECO:0000259" key="4">
    <source>
        <dbReference type="PROSITE" id="PS50800"/>
    </source>
</evidence>
<dbReference type="InterPro" id="IPR036361">
    <property type="entry name" value="SAP_dom_sf"/>
</dbReference>
<keyword evidence="1" id="KW-0694">RNA-binding</keyword>
<feature type="compositionally biased region" description="Acidic residues" evidence="2">
    <location>
        <begin position="45"/>
        <end position="54"/>
    </location>
</feature>
<feature type="compositionally biased region" description="Basic and acidic residues" evidence="2">
    <location>
        <begin position="124"/>
        <end position="147"/>
    </location>
</feature>
<dbReference type="InterPro" id="IPR034257">
    <property type="entry name" value="Acinus_RRM"/>
</dbReference>
<dbReference type="PANTHER" id="PTHR47031">
    <property type="entry name" value="SAP DNA-BINDING DOMAIN-CONTAINING PROTEIN"/>
    <property type="match status" value="1"/>
</dbReference>
<evidence type="ECO:0000313" key="5">
    <source>
        <dbReference type="EMBL" id="KAF7721988.1"/>
    </source>
</evidence>
<accession>A0A8H7EKW6</accession>
<evidence type="ECO:0000313" key="6">
    <source>
        <dbReference type="Proteomes" id="UP000605846"/>
    </source>
</evidence>
<feature type="compositionally biased region" description="Basic and acidic residues" evidence="2">
    <location>
        <begin position="89"/>
        <end position="98"/>
    </location>
</feature>
<dbReference type="Pfam" id="PF02037">
    <property type="entry name" value="SAP"/>
    <property type="match status" value="1"/>
</dbReference>
<evidence type="ECO:0008006" key="7">
    <source>
        <dbReference type="Google" id="ProtNLM"/>
    </source>
</evidence>
<feature type="compositionally biased region" description="Basic and acidic residues" evidence="2">
    <location>
        <begin position="198"/>
        <end position="250"/>
    </location>
</feature>
<dbReference type="InterPro" id="IPR035979">
    <property type="entry name" value="RBD_domain_sf"/>
</dbReference>
<name>A0A8H7EKW6_9FUNG</name>
<reference evidence="5" key="1">
    <citation type="submission" date="2020-01" db="EMBL/GenBank/DDBJ databases">
        <title>Genome Sequencing of Three Apophysomyces-Like Fungal Strains Confirms a Novel Fungal Genus in the Mucoromycota with divergent Burkholderia-like Endosymbiotic Bacteria.</title>
        <authorList>
            <person name="Stajich J.E."/>
            <person name="Macias A.M."/>
            <person name="Carter-House D."/>
            <person name="Lovett B."/>
            <person name="Kasson L.R."/>
            <person name="Berry K."/>
            <person name="Grigoriev I."/>
            <person name="Chang Y."/>
            <person name="Spatafora J."/>
            <person name="Kasson M.T."/>
        </authorList>
    </citation>
    <scope>NUCLEOTIDE SEQUENCE</scope>
    <source>
        <strain evidence="5">NRRL A-21654</strain>
    </source>
</reference>
<feature type="region of interest" description="Disordered" evidence="2">
    <location>
        <begin position="41"/>
        <end position="250"/>
    </location>
</feature>
<dbReference type="InterPro" id="IPR000504">
    <property type="entry name" value="RRM_dom"/>
</dbReference>
<feature type="domain" description="SAP" evidence="4">
    <location>
        <begin position="6"/>
        <end position="40"/>
    </location>
</feature>
<comment type="caution">
    <text evidence="5">The sequence shown here is derived from an EMBL/GenBank/DDBJ whole genome shotgun (WGS) entry which is preliminary data.</text>
</comment>
<dbReference type="SUPFAM" id="SSF68906">
    <property type="entry name" value="SAP domain"/>
    <property type="match status" value="1"/>
</dbReference>
<dbReference type="CDD" id="cd12432">
    <property type="entry name" value="RRM_ACINU"/>
    <property type="match status" value="1"/>
</dbReference>
<dbReference type="GO" id="GO:0003723">
    <property type="term" value="F:RNA binding"/>
    <property type="evidence" value="ECO:0007669"/>
    <property type="project" value="UniProtKB-UniRule"/>
</dbReference>
<dbReference type="PANTHER" id="PTHR47031:SF3">
    <property type="entry name" value="SAP DOMAIN-CONTAINING PROTEIN"/>
    <property type="match status" value="1"/>
</dbReference>
<dbReference type="AlphaFoldDB" id="A0A8H7EKW6"/>
<dbReference type="SMART" id="SM00513">
    <property type="entry name" value="SAP"/>
    <property type="match status" value="1"/>
</dbReference>
<dbReference type="SUPFAM" id="SSF54928">
    <property type="entry name" value="RNA-binding domain, RBD"/>
    <property type="match status" value="1"/>
</dbReference>
<dbReference type="Gene3D" id="3.30.70.330">
    <property type="match status" value="1"/>
</dbReference>
<keyword evidence="6" id="KW-1185">Reference proteome</keyword>
<dbReference type="Gene3D" id="1.10.720.30">
    <property type="entry name" value="SAP domain"/>
    <property type="match status" value="1"/>
</dbReference>
<dbReference type="OrthoDB" id="5348404at2759"/>
<dbReference type="Proteomes" id="UP000605846">
    <property type="component" value="Unassembled WGS sequence"/>
</dbReference>
<evidence type="ECO:0000256" key="2">
    <source>
        <dbReference type="SAM" id="MobiDB-lite"/>
    </source>
</evidence>
<evidence type="ECO:0000256" key="1">
    <source>
        <dbReference type="PROSITE-ProRule" id="PRU00176"/>
    </source>
</evidence>
<proteinExistence type="predicted"/>
<dbReference type="PROSITE" id="PS50102">
    <property type="entry name" value="RRM"/>
    <property type="match status" value="1"/>
</dbReference>
<dbReference type="InterPro" id="IPR003034">
    <property type="entry name" value="SAP_dom"/>
</dbReference>
<feature type="domain" description="RRM" evidence="3">
    <location>
        <begin position="263"/>
        <end position="338"/>
    </location>
</feature>
<dbReference type="InterPro" id="IPR012677">
    <property type="entry name" value="Nucleotide-bd_a/b_plait_sf"/>
</dbReference>
<dbReference type="EMBL" id="JABAYA010000220">
    <property type="protein sequence ID" value="KAF7721988.1"/>
    <property type="molecule type" value="Genomic_DNA"/>
</dbReference>
<protein>
    <recommendedName>
        <fullName evidence="7">SAP domain-containing protein</fullName>
    </recommendedName>
</protein>